<proteinExistence type="predicted"/>
<comment type="caution">
    <text evidence="1">The sequence shown here is derived from an EMBL/GenBank/DDBJ whole genome shotgun (WGS) entry which is preliminary data.</text>
</comment>
<organism evidence="1">
    <name type="scientific">marine sediment metagenome</name>
    <dbReference type="NCBI Taxonomy" id="412755"/>
    <lineage>
        <taxon>unclassified sequences</taxon>
        <taxon>metagenomes</taxon>
        <taxon>ecological metagenomes</taxon>
    </lineage>
</organism>
<protein>
    <submittedName>
        <fullName evidence="1">Uncharacterized protein</fullName>
    </submittedName>
</protein>
<evidence type="ECO:0000313" key="1">
    <source>
        <dbReference type="EMBL" id="KKL23785.1"/>
    </source>
</evidence>
<reference evidence="1" key="1">
    <citation type="journal article" date="2015" name="Nature">
        <title>Complex archaea that bridge the gap between prokaryotes and eukaryotes.</title>
        <authorList>
            <person name="Spang A."/>
            <person name="Saw J.H."/>
            <person name="Jorgensen S.L."/>
            <person name="Zaremba-Niedzwiedzka K."/>
            <person name="Martijn J."/>
            <person name="Lind A.E."/>
            <person name="van Eijk R."/>
            <person name="Schleper C."/>
            <person name="Guy L."/>
            <person name="Ettema T.J."/>
        </authorList>
    </citation>
    <scope>NUCLEOTIDE SEQUENCE</scope>
</reference>
<dbReference type="AlphaFoldDB" id="A0A0F9BPJ3"/>
<sequence>GINFVAGSPDVADVNMGNEGDLNDTAYAGNFQAPVFLPHGAVVTGAVVYGSDAGTTWKLVLAPVDAADTTNTTMATAAVGTEDSSITSATINNNTTRYCLNISGMSNGDIIYGARITYTL</sequence>
<feature type="non-terminal residue" evidence="1">
    <location>
        <position position="1"/>
    </location>
</feature>
<accession>A0A0F9BPJ3</accession>
<gene>
    <name evidence="1" type="ORF">LCGC14_2421940</name>
</gene>
<dbReference type="EMBL" id="LAZR01036847">
    <property type="protein sequence ID" value="KKL23785.1"/>
    <property type="molecule type" value="Genomic_DNA"/>
</dbReference>
<name>A0A0F9BPJ3_9ZZZZ</name>